<dbReference type="AlphaFoldDB" id="A0A0S3SIJ4"/>
<evidence type="ECO:0000313" key="2">
    <source>
        <dbReference type="EMBL" id="BAT92600.1"/>
    </source>
</evidence>
<feature type="region of interest" description="Disordered" evidence="1">
    <location>
        <begin position="69"/>
        <end position="90"/>
    </location>
</feature>
<dbReference type="EMBL" id="AP015040">
    <property type="protein sequence ID" value="BAT92600.1"/>
    <property type="molecule type" value="Genomic_DNA"/>
</dbReference>
<feature type="region of interest" description="Disordered" evidence="1">
    <location>
        <begin position="1"/>
        <end position="24"/>
    </location>
</feature>
<evidence type="ECO:0000256" key="1">
    <source>
        <dbReference type="SAM" id="MobiDB-lite"/>
    </source>
</evidence>
<reference evidence="2 3" key="1">
    <citation type="journal article" date="2015" name="Sci. Rep.">
        <title>The power of single molecule real-time sequencing technology in the de novo assembly of a eukaryotic genome.</title>
        <authorList>
            <person name="Sakai H."/>
            <person name="Naito K."/>
            <person name="Ogiso-Tanaka E."/>
            <person name="Takahashi Y."/>
            <person name="Iseki K."/>
            <person name="Muto C."/>
            <person name="Satou K."/>
            <person name="Teruya K."/>
            <person name="Shiroma A."/>
            <person name="Shimoji M."/>
            <person name="Hirano T."/>
            <person name="Itoh T."/>
            <person name="Kaga A."/>
            <person name="Tomooka N."/>
        </authorList>
    </citation>
    <scope>NUCLEOTIDE SEQUENCE [LARGE SCALE GENOMIC DNA]</scope>
    <source>
        <strain evidence="3">cv. Shumari</strain>
    </source>
</reference>
<evidence type="ECO:0000313" key="3">
    <source>
        <dbReference type="Proteomes" id="UP000291084"/>
    </source>
</evidence>
<dbReference type="Proteomes" id="UP000291084">
    <property type="component" value="Chromosome 7"/>
</dbReference>
<protein>
    <submittedName>
        <fullName evidence="2">Uncharacterized protein</fullName>
    </submittedName>
</protein>
<proteinExistence type="predicted"/>
<accession>A0A0S3SIJ4</accession>
<keyword evidence="3" id="KW-1185">Reference proteome</keyword>
<gene>
    <name evidence="2" type="primary">Vigan.07G136000</name>
    <name evidence="2" type="ORF">VIGAN_07136000</name>
</gene>
<organism evidence="2 3">
    <name type="scientific">Vigna angularis var. angularis</name>
    <dbReference type="NCBI Taxonomy" id="157739"/>
    <lineage>
        <taxon>Eukaryota</taxon>
        <taxon>Viridiplantae</taxon>
        <taxon>Streptophyta</taxon>
        <taxon>Embryophyta</taxon>
        <taxon>Tracheophyta</taxon>
        <taxon>Spermatophyta</taxon>
        <taxon>Magnoliopsida</taxon>
        <taxon>eudicotyledons</taxon>
        <taxon>Gunneridae</taxon>
        <taxon>Pentapetalae</taxon>
        <taxon>rosids</taxon>
        <taxon>fabids</taxon>
        <taxon>Fabales</taxon>
        <taxon>Fabaceae</taxon>
        <taxon>Papilionoideae</taxon>
        <taxon>50 kb inversion clade</taxon>
        <taxon>NPAAA clade</taxon>
        <taxon>indigoferoid/millettioid clade</taxon>
        <taxon>Phaseoleae</taxon>
        <taxon>Vigna</taxon>
    </lineage>
</organism>
<name>A0A0S3SIJ4_PHAAN</name>
<feature type="compositionally biased region" description="Polar residues" evidence="1">
    <location>
        <begin position="7"/>
        <end position="16"/>
    </location>
</feature>
<sequence>MIGFGGQTTRPNTTRCSAIPGSHAKTSNNGLLVTSSLAILGGQVISSLVSSSDLLTRNPGRPCEDVQLWSSSDQVTSNSGRPSDQLTCVF</sequence>